<dbReference type="InterPro" id="IPR000873">
    <property type="entry name" value="AMP-dep_synth/lig_dom"/>
</dbReference>
<dbReference type="EMBL" id="JAIWJX010000004">
    <property type="protein sequence ID" value="MCK6259457.1"/>
    <property type="molecule type" value="Genomic_DNA"/>
</dbReference>
<dbReference type="RefSeq" id="WP_248254825.1">
    <property type="nucleotide sequence ID" value="NZ_JAIWJX010000004.1"/>
</dbReference>
<dbReference type="Proteomes" id="UP001139011">
    <property type="component" value="Unassembled WGS sequence"/>
</dbReference>
<dbReference type="PANTHER" id="PTHR43767:SF10">
    <property type="entry name" value="SURFACTIN SYNTHASE SUBUNIT 1"/>
    <property type="match status" value="1"/>
</dbReference>
<keyword evidence="3" id="KW-1185">Reference proteome</keyword>
<name>A0A9X1XEJ6_9BACL</name>
<evidence type="ECO:0000259" key="1">
    <source>
        <dbReference type="Pfam" id="PF00501"/>
    </source>
</evidence>
<gene>
    <name evidence="2" type="ORF">LCY76_23070</name>
</gene>
<dbReference type="InterPro" id="IPR045851">
    <property type="entry name" value="AMP-bd_C_sf"/>
</dbReference>
<sequence>MKNVQRLHRLTHYKELKNVAFVLYTSGTTHNPKGVMLTYENILSNAEQIKDRLDLKESDCLLVTRPLSYASSITGEIFSGLLGGCTLLFKDSSASPLRIIKLVKQHTVSILFLTPSLTLKLLELRSLLHLTELKAIVLSGEILYEGQFHKIRAGLPKTVSIYNAYGLTEASPRVAIHKIHTEPFVEGCVGIPLNGIKIKILDEQGRKLPEQSKGFLHIKGPNIMKGYVKQKKLTGQVKKNRWLNTNDLAEIRNNQLIIYGRSDNTIIRNGVNIQLEEIESLLNVSPFVNESMVIKRESKDKQVTLEAWIVPSSAYQVSLLRKEIHSWDQKLWPDEIVLKQKMPKTETGKLRRTVI</sequence>
<dbReference type="CDD" id="cd04433">
    <property type="entry name" value="AFD_class_I"/>
    <property type="match status" value="1"/>
</dbReference>
<accession>A0A9X1XEJ6</accession>
<dbReference type="Gene3D" id="3.40.50.12780">
    <property type="entry name" value="N-terminal domain of ligase-like"/>
    <property type="match status" value="1"/>
</dbReference>
<dbReference type="Pfam" id="PF00501">
    <property type="entry name" value="AMP-binding"/>
    <property type="match status" value="1"/>
</dbReference>
<reference evidence="2" key="1">
    <citation type="submission" date="2021-09" db="EMBL/GenBank/DDBJ databases">
        <title>Genome analysis of Fictibacillus sp. KIGAM418 isolated from marine sediment.</title>
        <authorList>
            <person name="Seo M.-J."/>
            <person name="Cho E.-S."/>
            <person name="Hwang C.Y."/>
        </authorList>
    </citation>
    <scope>NUCLEOTIDE SEQUENCE</scope>
    <source>
        <strain evidence="2">KIGAM418</strain>
    </source>
</reference>
<comment type="caution">
    <text evidence="2">The sequence shown here is derived from an EMBL/GenBank/DDBJ whole genome shotgun (WGS) entry which is preliminary data.</text>
</comment>
<dbReference type="GO" id="GO:0016874">
    <property type="term" value="F:ligase activity"/>
    <property type="evidence" value="ECO:0007669"/>
    <property type="project" value="UniProtKB-KW"/>
</dbReference>
<organism evidence="2 3">
    <name type="scientific">Fictibacillus marinisediminis</name>
    <dbReference type="NCBI Taxonomy" id="2878389"/>
    <lineage>
        <taxon>Bacteria</taxon>
        <taxon>Bacillati</taxon>
        <taxon>Bacillota</taxon>
        <taxon>Bacilli</taxon>
        <taxon>Bacillales</taxon>
        <taxon>Fictibacillaceae</taxon>
        <taxon>Fictibacillus</taxon>
    </lineage>
</organism>
<dbReference type="SUPFAM" id="SSF56801">
    <property type="entry name" value="Acetyl-CoA synthetase-like"/>
    <property type="match status" value="1"/>
</dbReference>
<feature type="domain" description="AMP-dependent synthetase/ligase" evidence="1">
    <location>
        <begin position="16"/>
        <end position="227"/>
    </location>
</feature>
<keyword evidence="2" id="KW-0436">Ligase</keyword>
<evidence type="ECO:0000313" key="3">
    <source>
        <dbReference type="Proteomes" id="UP001139011"/>
    </source>
</evidence>
<dbReference type="PANTHER" id="PTHR43767">
    <property type="entry name" value="LONG-CHAIN-FATTY-ACID--COA LIGASE"/>
    <property type="match status" value="1"/>
</dbReference>
<dbReference type="Gene3D" id="3.30.300.30">
    <property type="match status" value="1"/>
</dbReference>
<dbReference type="InterPro" id="IPR042099">
    <property type="entry name" value="ANL_N_sf"/>
</dbReference>
<dbReference type="InterPro" id="IPR050237">
    <property type="entry name" value="ATP-dep_AMP-bd_enzyme"/>
</dbReference>
<proteinExistence type="predicted"/>
<dbReference type="AlphaFoldDB" id="A0A9X1XEJ6"/>
<protein>
    <submittedName>
        <fullName evidence="2">Acyl--CoA ligase</fullName>
    </submittedName>
</protein>
<evidence type="ECO:0000313" key="2">
    <source>
        <dbReference type="EMBL" id="MCK6259457.1"/>
    </source>
</evidence>